<dbReference type="Proteomes" id="UP001183615">
    <property type="component" value="Unassembled WGS sequence"/>
</dbReference>
<gene>
    <name evidence="3" type="ORF">RM779_29250</name>
</gene>
<dbReference type="Pfam" id="PF01243">
    <property type="entry name" value="PNPOx_N"/>
    <property type="match status" value="1"/>
</dbReference>
<sequence>MAFALPESARRLIESPALAHVVSLNPDGSPHVTGVWVGMDGGDIVFASMYAWRKTQNLQQDERVALTIEGDGFHGSGLREYLVVYGTAEVTEGGAFSLLRRLARTYMGQDAQFPPDQLSTLGGYVMRVRIEKIGGVGPWTAGPPGLPEDAQTT</sequence>
<dbReference type="InterPro" id="IPR052019">
    <property type="entry name" value="F420H2_bilvrd_red/Heme_oxyg"/>
</dbReference>
<dbReference type="Gene3D" id="2.30.110.10">
    <property type="entry name" value="Electron Transport, Fmn-binding Protein, Chain A"/>
    <property type="match status" value="1"/>
</dbReference>
<reference evidence="4" key="1">
    <citation type="submission" date="2023-07" db="EMBL/GenBank/DDBJ databases">
        <title>30 novel species of actinomycetes from the DSMZ collection.</title>
        <authorList>
            <person name="Nouioui I."/>
        </authorList>
    </citation>
    <scope>NUCLEOTIDE SEQUENCE [LARGE SCALE GENOMIC DNA]</scope>
    <source>
        <strain evidence="4">DSM 41886</strain>
    </source>
</reference>
<dbReference type="NCBIfam" id="TIGR03618">
    <property type="entry name" value="Rv1155_F420"/>
    <property type="match status" value="1"/>
</dbReference>
<feature type="domain" description="Pyridoxamine 5'-phosphate oxidase N-terminal" evidence="2">
    <location>
        <begin position="6"/>
        <end position="116"/>
    </location>
</feature>
<name>A0ABU2SCE8_9ACTN</name>
<evidence type="ECO:0000259" key="2">
    <source>
        <dbReference type="Pfam" id="PF01243"/>
    </source>
</evidence>
<keyword evidence="1" id="KW-0560">Oxidoreductase</keyword>
<dbReference type="InterPro" id="IPR012349">
    <property type="entry name" value="Split_barrel_FMN-bd"/>
</dbReference>
<proteinExistence type="predicted"/>
<protein>
    <submittedName>
        <fullName evidence="3">TIGR03618 family F420-dependent PPOX class oxidoreductase</fullName>
    </submittedName>
</protein>
<evidence type="ECO:0000256" key="1">
    <source>
        <dbReference type="ARBA" id="ARBA00023002"/>
    </source>
</evidence>
<dbReference type="InterPro" id="IPR011576">
    <property type="entry name" value="Pyridox_Oxase_N"/>
</dbReference>
<evidence type="ECO:0000313" key="4">
    <source>
        <dbReference type="Proteomes" id="UP001183615"/>
    </source>
</evidence>
<organism evidence="3 4">
    <name type="scientific">Streptomyces johnsoniae</name>
    <dbReference type="NCBI Taxonomy" id="3075532"/>
    <lineage>
        <taxon>Bacteria</taxon>
        <taxon>Bacillati</taxon>
        <taxon>Actinomycetota</taxon>
        <taxon>Actinomycetes</taxon>
        <taxon>Kitasatosporales</taxon>
        <taxon>Streptomycetaceae</taxon>
        <taxon>Streptomyces</taxon>
    </lineage>
</organism>
<dbReference type="EMBL" id="JAVREV010000021">
    <property type="protein sequence ID" value="MDT0446652.1"/>
    <property type="molecule type" value="Genomic_DNA"/>
</dbReference>
<dbReference type="InterPro" id="IPR019920">
    <property type="entry name" value="F420-binding_dom_put"/>
</dbReference>
<comment type="caution">
    <text evidence="3">The sequence shown here is derived from an EMBL/GenBank/DDBJ whole genome shotgun (WGS) entry which is preliminary data.</text>
</comment>
<dbReference type="PANTHER" id="PTHR35176:SF6">
    <property type="entry name" value="HEME OXYGENASE HI_0854-RELATED"/>
    <property type="match status" value="1"/>
</dbReference>
<dbReference type="RefSeq" id="WP_077061263.1">
    <property type="nucleotide sequence ID" value="NZ_JAVREV010000021.1"/>
</dbReference>
<dbReference type="PANTHER" id="PTHR35176">
    <property type="entry name" value="HEME OXYGENASE HI_0854-RELATED"/>
    <property type="match status" value="1"/>
</dbReference>
<evidence type="ECO:0000313" key="3">
    <source>
        <dbReference type="EMBL" id="MDT0446652.1"/>
    </source>
</evidence>
<accession>A0ABU2SCE8</accession>
<keyword evidence="4" id="KW-1185">Reference proteome</keyword>
<dbReference type="SUPFAM" id="SSF50475">
    <property type="entry name" value="FMN-binding split barrel"/>
    <property type="match status" value="1"/>
</dbReference>